<dbReference type="SUPFAM" id="SSF56672">
    <property type="entry name" value="DNA/RNA polymerases"/>
    <property type="match status" value="1"/>
</dbReference>
<dbReference type="InterPro" id="IPR001878">
    <property type="entry name" value="Znf_CCHC"/>
</dbReference>
<name>A0A6L2KTM5_TANCI</name>
<dbReference type="AlphaFoldDB" id="A0A6L2KTM5"/>
<dbReference type="InterPro" id="IPR000477">
    <property type="entry name" value="RT_dom"/>
</dbReference>
<sequence length="829" mass="92001">MAASVILILSDSSEESVGFHVPRVIHFGVIPAFILIIPVVHAEVPIVPIDPLVAPKVGAVFLTSPVGVLVLVDYLSSSDSDPSEDSLPLAPELPLVSSFLCLDDSEADSEIITSRHFAPSSEFPLDPIVAPPRIHQRPASDLVRLSLSVVLTTPTLMGRVNSSSSGLSLDSSSDTSSGSPSDSLLDTSSVHSSGFDASELSLDSSFKRLLDSSLLSAGPSHKRCTSSTNLVSSSTPVSKLIAHIHADLLPPRKRFRDSYSPEDSREGHMEIFTADAEAVVYLGISDGVGAHNEDGIGMGVEIVASDIREEKKEFKTAQRQLDAGQLMARGKRAGLTDSDGDNGNGGNGDGGNNRNGNPNENGRGAMLVAHVCTYQDFMKCQLFNFKGTEGVNLTVKNNDLAAYTQRFQKLTQLCTRMVPGKEDQIERYDGCLHDNIQGNAMYAEPTRLQDAIRLANSLMDQKLKGYAIRSAENKRKFESNQRDNHAQQPPFKRQNVRGSNVARAYTAGGNEGPLYVRPHPLCNKCRLHHVRPCTINCRICGKIGHFTRDCKPVVLAAVNQRASMVNQRSSTCFECRRQGHFKKDCPKLKNQNHGNKPVILEARGKAYAIGKGLQTRDPTLSHAKFFTMGSSGLVCQKKDGSLRMYIDYRKLNKLTVKNRYPLRRIDDLFDQLQESSVFSKIDLRSGYHQLRVRDKDIPKTEFRTRYGHYEFQVMPFGLTNASAIFMNLMNRERVIAYAFRQLKIYEKNYTTRDLELGAVVFALKMWRHYLYGTKWLKLLSDYDCEIHYHPGKANVVEDALSRKKRIKSLRVRALVMTTGLNLPVEILKA</sequence>
<keyword evidence="4" id="KW-0548">Nucleotidyltransferase</keyword>
<dbReference type="GO" id="GO:0008270">
    <property type="term" value="F:zinc ion binding"/>
    <property type="evidence" value="ECO:0007669"/>
    <property type="project" value="UniProtKB-KW"/>
</dbReference>
<dbReference type="GO" id="GO:0004519">
    <property type="term" value="F:endonuclease activity"/>
    <property type="evidence" value="ECO:0007669"/>
    <property type="project" value="UniProtKB-KW"/>
</dbReference>
<feature type="region of interest" description="Disordered" evidence="2">
    <location>
        <begin position="474"/>
        <end position="498"/>
    </location>
</feature>
<dbReference type="SUPFAM" id="SSF57756">
    <property type="entry name" value="Retrovirus zinc finger-like domains"/>
    <property type="match status" value="1"/>
</dbReference>
<keyword evidence="1" id="KW-0479">Metal-binding</keyword>
<dbReference type="SMART" id="SM00343">
    <property type="entry name" value="ZnF_C2HC"/>
    <property type="match status" value="2"/>
</dbReference>
<evidence type="ECO:0000256" key="1">
    <source>
        <dbReference type="PROSITE-ProRule" id="PRU00047"/>
    </source>
</evidence>
<dbReference type="Gene3D" id="4.10.60.10">
    <property type="entry name" value="Zinc finger, CCHC-type"/>
    <property type="match status" value="1"/>
</dbReference>
<dbReference type="Gene3D" id="3.10.10.10">
    <property type="entry name" value="HIV Type 1 Reverse Transcriptase, subunit A, domain 1"/>
    <property type="match status" value="1"/>
</dbReference>
<organism evidence="4">
    <name type="scientific">Tanacetum cinerariifolium</name>
    <name type="common">Dalmatian daisy</name>
    <name type="synonym">Chrysanthemum cinerariifolium</name>
    <dbReference type="NCBI Taxonomy" id="118510"/>
    <lineage>
        <taxon>Eukaryota</taxon>
        <taxon>Viridiplantae</taxon>
        <taxon>Streptophyta</taxon>
        <taxon>Embryophyta</taxon>
        <taxon>Tracheophyta</taxon>
        <taxon>Spermatophyta</taxon>
        <taxon>Magnoliopsida</taxon>
        <taxon>eudicotyledons</taxon>
        <taxon>Gunneridae</taxon>
        <taxon>Pentapetalae</taxon>
        <taxon>asterids</taxon>
        <taxon>campanulids</taxon>
        <taxon>Asterales</taxon>
        <taxon>Asteraceae</taxon>
        <taxon>Asteroideae</taxon>
        <taxon>Anthemideae</taxon>
        <taxon>Anthemidinae</taxon>
        <taxon>Tanacetum</taxon>
    </lineage>
</organism>
<proteinExistence type="predicted"/>
<accession>A0A6L2KTM5</accession>
<dbReference type="InterPro" id="IPR036875">
    <property type="entry name" value="Znf_CCHC_sf"/>
</dbReference>
<dbReference type="PANTHER" id="PTHR24559">
    <property type="entry name" value="TRANSPOSON TY3-I GAG-POL POLYPROTEIN"/>
    <property type="match status" value="1"/>
</dbReference>
<gene>
    <name evidence="4" type="ORF">Tci_024921</name>
</gene>
<evidence type="ECO:0000256" key="2">
    <source>
        <dbReference type="SAM" id="MobiDB-lite"/>
    </source>
</evidence>
<dbReference type="Pfam" id="PF00078">
    <property type="entry name" value="RVT_1"/>
    <property type="match status" value="1"/>
</dbReference>
<evidence type="ECO:0000259" key="3">
    <source>
        <dbReference type="PROSITE" id="PS50158"/>
    </source>
</evidence>
<dbReference type="GO" id="GO:0003676">
    <property type="term" value="F:nucleic acid binding"/>
    <property type="evidence" value="ECO:0007669"/>
    <property type="project" value="InterPro"/>
</dbReference>
<feature type="domain" description="CCHC-type" evidence="3">
    <location>
        <begin position="537"/>
        <end position="551"/>
    </location>
</feature>
<feature type="region of interest" description="Disordered" evidence="2">
    <location>
        <begin position="160"/>
        <end position="188"/>
    </location>
</feature>
<feature type="compositionally biased region" description="Basic and acidic residues" evidence="2">
    <location>
        <begin position="474"/>
        <end position="485"/>
    </location>
</feature>
<dbReference type="CDD" id="cd01647">
    <property type="entry name" value="RT_LTR"/>
    <property type="match status" value="1"/>
</dbReference>
<dbReference type="InterPro" id="IPR053134">
    <property type="entry name" value="RNA-dir_DNA_polymerase"/>
</dbReference>
<keyword evidence="1" id="KW-0862">Zinc</keyword>
<dbReference type="GO" id="GO:0016787">
    <property type="term" value="F:hydrolase activity"/>
    <property type="evidence" value="ECO:0007669"/>
    <property type="project" value="UniProtKB-KW"/>
</dbReference>
<keyword evidence="1" id="KW-0863">Zinc-finger</keyword>
<dbReference type="Gene3D" id="3.30.70.270">
    <property type="match status" value="1"/>
</dbReference>
<dbReference type="PANTHER" id="PTHR24559:SF444">
    <property type="entry name" value="REVERSE TRANSCRIPTASE DOMAIN-CONTAINING PROTEIN"/>
    <property type="match status" value="1"/>
</dbReference>
<comment type="caution">
    <text evidence="4">The sequence shown here is derived from an EMBL/GenBank/DDBJ whole genome shotgun (WGS) entry which is preliminary data.</text>
</comment>
<keyword evidence="4" id="KW-0695">RNA-directed DNA polymerase</keyword>
<dbReference type="Pfam" id="PF00098">
    <property type="entry name" value="zf-CCHC"/>
    <property type="match status" value="2"/>
</dbReference>
<dbReference type="EMBL" id="BKCJ010003094">
    <property type="protein sequence ID" value="GEU52943.1"/>
    <property type="molecule type" value="Genomic_DNA"/>
</dbReference>
<dbReference type="InterPro" id="IPR043128">
    <property type="entry name" value="Rev_trsase/Diguanyl_cyclase"/>
</dbReference>
<dbReference type="PROSITE" id="PS50158">
    <property type="entry name" value="ZF_CCHC"/>
    <property type="match status" value="2"/>
</dbReference>
<evidence type="ECO:0000313" key="4">
    <source>
        <dbReference type="EMBL" id="GEU52943.1"/>
    </source>
</evidence>
<protein>
    <submittedName>
        <fullName evidence="4">RNA-directed DNA polymerase homolog</fullName>
    </submittedName>
</protein>
<reference evidence="4" key="1">
    <citation type="journal article" date="2019" name="Sci. Rep.">
        <title>Draft genome of Tanacetum cinerariifolium, the natural source of mosquito coil.</title>
        <authorList>
            <person name="Yamashiro T."/>
            <person name="Shiraishi A."/>
            <person name="Satake H."/>
            <person name="Nakayama K."/>
        </authorList>
    </citation>
    <scope>NUCLEOTIDE SEQUENCE</scope>
</reference>
<dbReference type="GO" id="GO:0003964">
    <property type="term" value="F:RNA-directed DNA polymerase activity"/>
    <property type="evidence" value="ECO:0007669"/>
    <property type="project" value="UniProtKB-KW"/>
</dbReference>
<dbReference type="InterPro" id="IPR043502">
    <property type="entry name" value="DNA/RNA_pol_sf"/>
</dbReference>
<feature type="compositionally biased region" description="Gly residues" evidence="2">
    <location>
        <begin position="342"/>
        <end position="353"/>
    </location>
</feature>
<feature type="region of interest" description="Disordered" evidence="2">
    <location>
        <begin position="332"/>
        <end position="362"/>
    </location>
</feature>
<keyword evidence="4" id="KW-0808">Transferase</keyword>
<feature type="domain" description="CCHC-type" evidence="3">
    <location>
        <begin position="572"/>
        <end position="587"/>
    </location>
</feature>